<dbReference type="EC" id="4.2.1.53" evidence="2"/>
<proteinExistence type="predicted"/>
<keyword evidence="1" id="KW-0812">Transmembrane</keyword>
<reference evidence="2 3" key="1">
    <citation type="submission" date="2019-09" db="EMBL/GenBank/DDBJ databases">
        <authorList>
            <person name="Depoorter E."/>
        </authorList>
    </citation>
    <scope>NUCLEOTIDE SEQUENCE [LARGE SCALE GENOMIC DNA]</scope>
    <source>
        <strain evidence="2">LMG 24065</strain>
    </source>
</reference>
<dbReference type="InterPro" id="IPR036188">
    <property type="entry name" value="FAD/NAD-bd_sf"/>
</dbReference>
<keyword evidence="1" id="KW-1133">Transmembrane helix</keyword>
<organism evidence="2 3">
    <name type="scientific">Burkholderia diffusa</name>
    <dbReference type="NCBI Taxonomy" id="488732"/>
    <lineage>
        <taxon>Bacteria</taxon>
        <taxon>Pseudomonadati</taxon>
        <taxon>Pseudomonadota</taxon>
        <taxon>Betaproteobacteria</taxon>
        <taxon>Burkholderiales</taxon>
        <taxon>Burkholderiaceae</taxon>
        <taxon>Burkholderia</taxon>
        <taxon>Burkholderia cepacia complex</taxon>
    </lineage>
</organism>
<dbReference type="Gene3D" id="3.50.50.60">
    <property type="entry name" value="FAD/NAD(P)-binding domain"/>
    <property type="match status" value="1"/>
</dbReference>
<dbReference type="AlphaFoldDB" id="A0A6P2JZ35"/>
<dbReference type="InterPro" id="IPR010354">
    <property type="entry name" value="Oleate_hydratase"/>
</dbReference>
<sequence>MQRSTQDSDRAARRRAAGIDRDSSRFYLVGGGIASMAAAAFLIRDGAMPHDAALERHAMQHSRFDDQDGI</sequence>
<dbReference type="Proteomes" id="UP000494125">
    <property type="component" value="Unassembled WGS sequence"/>
</dbReference>
<evidence type="ECO:0000313" key="2">
    <source>
        <dbReference type="EMBL" id="VWB49924.1"/>
    </source>
</evidence>
<name>A0A6P2JZ35_9BURK</name>
<dbReference type="EMBL" id="CABVPN010000010">
    <property type="protein sequence ID" value="VWB49924.1"/>
    <property type="molecule type" value="Genomic_DNA"/>
</dbReference>
<gene>
    <name evidence="2" type="ORF">BDI24065_02284</name>
</gene>
<keyword evidence="3" id="KW-1185">Reference proteome</keyword>
<feature type="transmembrane region" description="Helical" evidence="1">
    <location>
        <begin position="24"/>
        <end position="43"/>
    </location>
</feature>
<keyword evidence="1" id="KW-0472">Membrane</keyword>
<accession>A0A6P2JZ35</accession>
<dbReference type="GO" id="GO:0006631">
    <property type="term" value="P:fatty acid metabolic process"/>
    <property type="evidence" value="ECO:0007669"/>
    <property type="project" value="InterPro"/>
</dbReference>
<evidence type="ECO:0000256" key="1">
    <source>
        <dbReference type="SAM" id="Phobius"/>
    </source>
</evidence>
<keyword evidence="2" id="KW-0456">Lyase</keyword>
<dbReference type="Pfam" id="PF06100">
    <property type="entry name" value="MCRA"/>
    <property type="match status" value="1"/>
</dbReference>
<dbReference type="GO" id="GO:0050151">
    <property type="term" value="F:oleate hydratase activity"/>
    <property type="evidence" value="ECO:0007669"/>
    <property type="project" value="UniProtKB-EC"/>
</dbReference>
<protein>
    <submittedName>
        <fullName evidence="2">Oleate hydratase</fullName>
        <ecNumber evidence="2">4.2.1.53</ecNumber>
    </submittedName>
</protein>
<dbReference type="GO" id="GO:0071949">
    <property type="term" value="F:FAD binding"/>
    <property type="evidence" value="ECO:0007669"/>
    <property type="project" value="InterPro"/>
</dbReference>
<evidence type="ECO:0000313" key="3">
    <source>
        <dbReference type="Proteomes" id="UP000494125"/>
    </source>
</evidence>